<keyword evidence="4" id="KW-0732">Signal</keyword>
<dbReference type="EMBL" id="QXTE01000372">
    <property type="protein sequence ID" value="TFJ98734.1"/>
    <property type="molecule type" value="Genomic_DNA"/>
</dbReference>
<dbReference type="InterPro" id="IPR011106">
    <property type="entry name" value="MANSC_N"/>
</dbReference>
<evidence type="ECO:0000256" key="8">
    <source>
        <dbReference type="ARBA" id="ARBA00023180"/>
    </source>
</evidence>
<evidence type="ECO:0000256" key="9">
    <source>
        <dbReference type="SAM" id="MobiDB-lite"/>
    </source>
</evidence>
<dbReference type="InterPro" id="IPR013980">
    <property type="entry name" value="MANSC_dom"/>
</dbReference>
<evidence type="ECO:0000259" key="11">
    <source>
        <dbReference type="PROSITE" id="PS50986"/>
    </source>
</evidence>
<evidence type="ECO:0000256" key="4">
    <source>
        <dbReference type="ARBA" id="ARBA00022729"/>
    </source>
</evidence>
<keyword evidence="2" id="KW-1003">Cell membrane</keyword>
<dbReference type="SMART" id="SM00765">
    <property type="entry name" value="MANEC"/>
    <property type="match status" value="1"/>
</dbReference>
<evidence type="ECO:0000256" key="2">
    <source>
        <dbReference type="ARBA" id="ARBA00022475"/>
    </source>
</evidence>
<evidence type="ECO:0000313" key="13">
    <source>
        <dbReference type="Proteomes" id="UP000297703"/>
    </source>
</evidence>
<comment type="subcellular location">
    <subcellularLocation>
        <location evidence="1">Cell membrane</location>
    </subcellularLocation>
</comment>
<keyword evidence="6 10" id="KW-1133">Transmembrane helix</keyword>
<reference evidence="12 13" key="1">
    <citation type="submission" date="2019-04" db="EMBL/GenBank/DDBJ databases">
        <title>Draft genome of the big-headed turtle Platysternon megacephalum.</title>
        <authorList>
            <person name="Gong S."/>
        </authorList>
    </citation>
    <scope>NUCLEOTIDE SEQUENCE [LARGE SCALE GENOMIC DNA]</scope>
    <source>
        <strain evidence="12">DO16091913</strain>
        <tissue evidence="12">Muscle</tissue>
    </source>
</reference>
<feature type="compositionally biased region" description="Polar residues" evidence="9">
    <location>
        <begin position="699"/>
        <end position="718"/>
    </location>
</feature>
<name>A0A4D9DNN7_9SAUR</name>
<sequence>MRVPHAMSMSDCTAACCDLSDCDLSWMFERRCYIVNCQHKENCEPKKIETVKSYLTFVLRPSQRPGALLGYGQVLPNMVHSVGLQGEPSEEVSNLKELSLLSKDHSFEEIPEYTDDYRDLEKDPFQLSIKHKQKESTDYSDWGLMVTSENGFNSTVADTEDDHENLAEKQREGSRLENLMTKSGSNSNSVPIGHAKEKLPSLAEMTPFPVESTESEADRQPPVQASDNLGKEVLTPSHSPPSDNLESTQAIAERIQIPTTAPWSLTQDGITPLPASSVISQATVMQQVPSPTTAAKADPVKELAVSAGDNLQVTLPKNEVELNAFVVPPPPTVGLYAFKVTVSGENAFGEGFVNVTVKPENNIPPRAHAGGKHILVLPNNSITLNGSRSTDDQGIVSYLWIRDGQSPAAGDVIHGSDHEAVLQLTNLVEGLYTFHLKVTDANGDSAIDTATVEVRPDPKKNGLVELILQVAVGQLTEQQKDTLVRQLAVLLNVLDSDIKVQKIQAYSDLSTAVVFYVQNGHPFKVIKASDVARMLHVQLLKEKADFLLFKVLRVDTAVCLLKCSGHGHCDPITKRCICYQLWMENLIQRYLNDGESNCEWSILYVTVSTFILVVLMVSLAWLCICYCKSRKRTKIRKKTKYTILDNIDDQERMELRPKYGIKHRSTEHNSSLMVSESEFDSDQDTIFSREKVERENPKNIMNGSIKNGVSFTYSSKDR</sequence>
<feature type="transmembrane region" description="Helical" evidence="10">
    <location>
        <begin position="602"/>
        <end position="627"/>
    </location>
</feature>
<evidence type="ECO:0000256" key="3">
    <source>
        <dbReference type="ARBA" id="ARBA00022692"/>
    </source>
</evidence>
<dbReference type="STRING" id="55544.A0A4D9DNN7"/>
<dbReference type="GO" id="GO:0005886">
    <property type="term" value="C:plasma membrane"/>
    <property type="evidence" value="ECO:0007669"/>
    <property type="project" value="UniProtKB-SubCell"/>
</dbReference>
<dbReference type="AlphaFoldDB" id="A0A4D9DNN7"/>
<feature type="compositionally biased region" description="Polar residues" evidence="9">
    <location>
        <begin position="236"/>
        <end position="245"/>
    </location>
</feature>
<evidence type="ECO:0000313" key="12">
    <source>
        <dbReference type="EMBL" id="TFJ98734.1"/>
    </source>
</evidence>
<reference evidence="12 13" key="2">
    <citation type="submission" date="2019-04" db="EMBL/GenBank/DDBJ databases">
        <title>The genome sequence of big-headed turtle.</title>
        <authorList>
            <person name="Gong S."/>
        </authorList>
    </citation>
    <scope>NUCLEOTIDE SEQUENCE [LARGE SCALE GENOMIC DNA]</scope>
    <source>
        <strain evidence="12">DO16091913</strain>
        <tissue evidence="12">Muscle</tissue>
    </source>
</reference>
<feature type="region of interest" description="Disordered" evidence="9">
    <location>
        <begin position="155"/>
        <end position="245"/>
    </location>
</feature>
<evidence type="ECO:0000256" key="10">
    <source>
        <dbReference type="SAM" id="Phobius"/>
    </source>
</evidence>
<evidence type="ECO:0000256" key="1">
    <source>
        <dbReference type="ARBA" id="ARBA00004236"/>
    </source>
</evidence>
<proteinExistence type="predicted"/>
<dbReference type="Pfam" id="PF22352">
    <property type="entry name" value="K319L-like_PKD"/>
    <property type="match status" value="1"/>
</dbReference>
<evidence type="ECO:0000256" key="7">
    <source>
        <dbReference type="ARBA" id="ARBA00023136"/>
    </source>
</evidence>
<dbReference type="InterPro" id="IPR035986">
    <property type="entry name" value="PKD_dom_sf"/>
</dbReference>
<gene>
    <name evidence="12" type="ORF">DR999_PMT19308</name>
</gene>
<dbReference type="PROSITE" id="PS50986">
    <property type="entry name" value="MANSC"/>
    <property type="match status" value="1"/>
</dbReference>
<feature type="region of interest" description="Disordered" evidence="9">
    <location>
        <begin position="690"/>
        <end position="718"/>
    </location>
</feature>
<feature type="compositionally biased region" description="Polar residues" evidence="9">
    <location>
        <begin position="180"/>
        <end position="190"/>
    </location>
</feature>
<dbReference type="InterPro" id="IPR013783">
    <property type="entry name" value="Ig-like_fold"/>
</dbReference>
<organism evidence="12 13">
    <name type="scientific">Platysternon megacephalum</name>
    <name type="common">big-headed turtle</name>
    <dbReference type="NCBI Taxonomy" id="55544"/>
    <lineage>
        <taxon>Eukaryota</taxon>
        <taxon>Metazoa</taxon>
        <taxon>Chordata</taxon>
        <taxon>Craniata</taxon>
        <taxon>Vertebrata</taxon>
        <taxon>Euteleostomi</taxon>
        <taxon>Archelosauria</taxon>
        <taxon>Testudinata</taxon>
        <taxon>Testudines</taxon>
        <taxon>Cryptodira</taxon>
        <taxon>Durocryptodira</taxon>
        <taxon>Testudinoidea</taxon>
        <taxon>Platysternidae</taxon>
        <taxon>Platysternon</taxon>
    </lineage>
</organism>
<keyword evidence="8" id="KW-0325">Glycoprotein</keyword>
<dbReference type="CDD" id="cd00146">
    <property type="entry name" value="PKD"/>
    <property type="match status" value="1"/>
</dbReference>
<dbReference type="PANTHER" id="PTHR46182">
    <property type="entry name" value="FI19480P1"/>
    <property type="match status" value="1"/>
</dbReference>
<evidence type="ECO:0000256" key="6">
    <source>
        <dbReference type="ARBA" id="ARBA00022989"/>
    </source>
</evidence>
<dbReference type="Pfam" id="PF23620">
    <property type="entry name" value="KIAA0319"/>
    <property type="match status" value="1"/>
</dbReference>
<dbReference type="FunFam" id="2.60.40.10:FF:000061">
    <property type="entry name" value="Dyslexia-associated protein KIAA0319 homolog"/>
    <property type="match status" value="1"/>
</dbReference>
<protein>
    <submittedName>
        <fullName evidence="12">Zinc finger protein 850-like protein</fullName>
    </submittedName>
</protein>
<dbReference type="InterPro" id="IPR029865">
    <property type="entry name" value="KIAA0319-like"/>
</dbReference>
<keyword evidence="5" id="KW-0677">Repeat</keyword>
<dbReference type="Pfam" id="PF23597">
    <property type="entry name" value="KIAA0319_N"/>
    <property type="match status" value="1"/>
</dbReference>
<dbReference type="InterPro" id="IPR056502">
    <property type="entry name" value="KIAA0319-like_C"/>
</dbReference>
<dbReference type="SUPFAM" id="SSF49299">
    <property type="entry name" value="PKD domain"/>
    <property type="match status" value="1"/>
</dbReference>
<dbReference type="GO" id="GO:0031410">
    <property type="term" value="C:cytoplasmic vesicle"/>
    <property type="evidence" value="ECO:0007669"/>
    <property type="project" value="TreeGrafter"/>
</dbReference>
<comment type="caution">
    <text evidence="12">The sequence shown here is derived from an EMBL/GenBank/DDBJ whole genome shotgun (WGS) entry which is preliminary data.</text>
</comment>
<dbReference type="Gene3D" id="2.60.40.10">
    <property type="entry name" value="Immunoglobulins"/>
    <property type="match status" value="1"/>
</dbReference>
<keyword evidence="7 10" id="KW-0472">Membrane</keyword>
<dbReference type="SMART" id="SM00089">
    <property type="entry name" value="PKD"/>
    <property type="match status" value="1"/>
</dbReference>
<feature type="domain" description="MANSC" evidence="11">
    <location>
        <begin position="1"/>
        <end position="54"/>
    </location>
</feature>
<dbReference type="Proteomes" id="UP000297703">
    <property type="component" value="Unassembled WGS sequence"/>
</dbReference>
<keyword evidence="3 10" id="KW-0812">Transmembrane</keyword>
<feature type="compositionally biased region" description="Basic and acidic residues" evidence="9">
    <location>
        <begin position="164"/>
        <end position="175"/>
    </location>
</feature>
<dbReference type="PANTHER" id="PTHR46182:SF1">
    <property type="entry name" value="DYSLEXIA-ASSOCIATED PROTEIN KIAA0319"/>
    <property type="match status" value="1"/>
</dbReference>
<evidence type="ECO:0000256" key="5">
    <source>
        <dbReference type="ARBA" id="ARBA00022737"/>
    </source>
</evidence>
<dbReference type="OrthoDB" id="536372at2759"/>
<dbReference type="GO" id="GO:0001764">
    <property type="term" value="P:neuron migration"/>
    <property type="evidence" value="ECO:0007669"/>
    <property type="project" value="TreeGrafter"/>
</dbReference>
<dbReference type="InterPro" id="IPR022409">
    <property type="entry name" value="PKD/Chitinase_dom"/>
</dbReference>
<keyword evidence="13" id="KW-1185">Reference proteome</keyword>
<accession>A0A4D9DNN7</accession>